<feature type="transmembrane region" description="Helical" evidence="1">
    <location>
        <begin position="12"/>
        <end position="32"/>
    </location>
</feature>
<dbReference type="PRINTS" id="PR00702">
    <property type="entry name" value="ACRIFLAVINRP"/>
</dbReference>
<dbReference type="Proteomes" id="UP000003688">
    <property type="component" value="Unassembled WGS sequence"/>
</dbReference>
<keyword evidence="3" id="KW-1185">Reference proteome</keyword>
<dbReference type="STRING" id="320771.Cflav_PD1392"/>
<evidence type="ECO:0000313" key="2">
    <source>
        <dbReference type="EMBL" id="EEF58192.1"/>
    </source>
</evidence>
<keyword evidence="1" id="KW-0472">Membrane</keyword>
<dbReference type="Gene3D" id="3.30.70.1440">
    <property type="entry name" value="Multidrug efflux transporter AcrB pore domain"/>
    <property type="match status" value="1"/>
</dbReference>
<dbReference type="Gene3D" id="1.20.1640.10">
    <property type="entry name" value="Multidrug efflux transporter AcrB transmembrane domain"/>
    <property type="match status" value="2"/>
</dbReference>
<dbReference type="SUPFAM" id="SSF82866">
    <property type="entry name" value="Multidrug efflux transporter AcrB transmembrane domain"/>
    <property type="match status" value="2"/>
</dbReference>
<gene>
    <name evidence="2" type="ORF">Cflav_PD1392</name>
</gene>
<comment type="caution">
    <text evidence="2">The sequence shown here is derived from an EMBL/GenBank/DDBJ whole genome shotgun (WGS) entry which is preliminary data.</text>
</comment>
<dbReference type="Pfam" id="PF00873">
    <property type="entry name" value="ACR_tran"/>
    <property type="match status" value="1"/>
</dbReference>
<dbReference type="PANTHER" id="PTHR32063">
    <property type="match status" value="1"/>
</dbReference>
<organism evidence="2 3">
    <name type="scientific">Pedosphaera parvula (strain Ellin514)</name>
    <dbReference type="NCBI Taxonomy" id="320771"/>
    <lineage>
        <taxon>Bacteria</taxon>
        <taxon>Pseudomonadati</taxon>
        <taxon>Verrucomicrobiota</taxon>
        <taxon>Pedosphaerae</taxon>
        <taxon>Pedosphaerales</taxon>
        <taxon>Pedosphaeraceae</taxon>
        <taxon>Pedosphaera</taxon>
    </lineage>
</organism>
<sequence precursor="true">MLQRIVHFSLKFRGVLIALSCVLLGYGLYVAAHSKLDVFPNFVPPQVEIQTEAPGLSPEQVEVLVTRPIETTVNGLGGMDSLRSESIQGLSVITAVFKEGTDIFVARQMLAEKLNEISGQLPVSVKTPRMSPLTSATMDLLKIGLVSDKLTPMQLRTLADWTVKPRLLSVPGVARCIVFGGQVREMQILAKPDRLSAYDLSISDVMNVAKLSTGVMGAGFVENANQRIVLQTEGQALSAEALGEVVIVRTNGLSVRLKDVAEVKEGPEPKMGDALIQGRPGVLMATASQYGANTMEVTLAVEAALREMQPIFDQEGVTLYSRLHRPATFIEVSLKNIKHSLYMGGILVGVVLFLFLGHFRTAFISLTAIPLSLLTAIILLDKFGITLNTITLGGLAIAIGEVVDDAIIDVENIFRRLRENQELAKPKSAFRVVLDASLEVRSAVVYATFVVALVFLPVLTLTGLQGSFFAPLALSYVFAIMASLAVALTVTPALSLIFFAKGVRNSKEPRLQVWLKRFYGRIITSLARWPKVVMAVVGIVCIAAVLMLPHFGSEFLPEFREGHFVLGVQMIPGTSLQEMLKMGKEISDELLKNKNIATVEQQVGRAEQGEDTFGSHRCEFHVELKPDVSGEDQETLTKEIRAVLEKYPGIQFEVMTFLGDRIGETITGETAPVVINVYGDDLDTIDEKARAVAQVLGTVKGAKDVQVKSPPGAPRMAVRLRPDRMTQFGFRPVDILEAVQTAYQGAVVAQVHEGDKVANVTVILDGANWREPEEVGSLLLKSAEGLQMPLNQLAEVYLTTGRYSIMHDGARRRQVVTCKPEGADVTSFTAEARKQIVSKVMFPKGTYAVFSGAAEATAKAQQQLLLNSAISAVGIIILLGIVTGNWKNLLLILANVPFALVGGILAVFLTTYFGDPGEGGLTIGSLVGFVTLFGITTRNSIMMISHFEHLVQVEGMNWSLETALRGASERLIPILMTAIVTALGLLPLAIGSGEAGREIEGPMAIVILGGLITSTVLNLLVLPTLALRFGRFSKAAQTDE</sequence>
<feature type="transmembrane region" description="Helical" evidence="1">
    <location>
        <begin position="919"/>
        <end position="937"/>
    </location>
</feature>
<feature type="transmembrane region" description="Helical" evidence="1">
    <location>
        <begin position="971"/>
        <end position="991"/>
    </location>
</feature>
<protein>
    <submittedName>
        <fullName evidence="2">Acriflavin resistance protein</fullName>
    </submittedName>
</protein>
<dbReference type="GO" id="GO:0005886">
    <property type="term" value="C:plasma membrane"/>
    <property type="evidence" value="ECO:0007669"/>
    <property type="project" value="TreeGrafter"/>
</dbReference>
<dbReference type="Gene3D" id="3.30.70.1430">
    <property type="entry name" value="Multidrug efflux transporter AcrB pore domain"/>
    <property type="match status" value="2"/>
</dbReference>
<feature type="transmembrane region" description="Helical" evidence="1">
    <location>
        <begin position="864"/>
        <end position="882"/>
    </location>
</feature>
<feature type="transmembrane region" description="Helical" evidence="1">
    <location>
        <begin position="1003"/>
        <end position="1027"/>
    </location>
</feature>
<proteinExistence type="predicted"/>
<dbReference type="RefSeq" id="WP_007417805.1">
    <property type="nucleotide sequence ID" value="NZ_ABOX02000048.1"/>
</dbReference>
<dbReference type="InterPro" id="IPR001036">
    <property type="entry name" value="Acrflvin-R"/>
</dbReference>
<feature type="transmembrane region" description="Helical" evidence="1">
    <location>
        <begin position="476"/>
        <end position="500"/>
    </location>
</feature>
<reference evidence="2 3" key="1">
    <citation type="journal article" date="2011" name="J. Bacteriol.">
        <title>Genome sequence of 'Pedosphaera parvula' Ellin514, an aerobic Verrucomicrobial isolate from pasture soil.</title>
        <authorList>
            <person name="Kant R."/>
            <person name="van Passel M.W."/>
            <person name="Sangwan P."/>
            <person name="Palva A."/>
            <person name="Lucas S."/>
            <person name="Copeland A."/>
            <person name="Lapidus A."/>
            <person name="Glavina Del Rio T."/>
            <person name="Dalin E."/>
            <person name="Tice H."/>
            <person name="Bruce D."/>
            <person name="Goodwin L."/>
            <person name="Pitluck S."/>
            <person name="Chertkov O."/>
            <person name="Larimer F.W."/>
            <person name="Land M.L."/>
            <person name="Hauser L."/>
            <person name="Brettin T.S."/>
            <person name="Detter J.C."/>
            <person name="Han S."/>
            <person name="de Vos W.M."/>
            <person name="Janssen P.H."/>
            <person name="Smidt H."/>
        </authorList>
    </citation>
    <scope>NUCLEOTIDE SEQUENCE [LARGE SCALE GENOMIC DNA]</scope>
    <source>
        <strain evidence="2 3">Ellin514</strain>
    </source>
</reference>
<feature type="transmembrane region" description="Helical" evidence="1">
    <location>
        <begin position="532"/>
        <end position="551"/>
    </location>
</feature>
<keyword evidence="1" id="KW-1133">Transmembrane helix</keyword>
<dbReference type="InterPro" id="IPR027463">
    <property type="entry name" value="AcrB_DN_DC_subdom"/>
</dbReference>
<evidence type="ECO:0000256" key="1">
    <source>
        <dbReference type="SAM" id="Phobius"/>
    </source>
</evidence>
<feature type="transmembrane region" description="Helical" evidence="1">
    <location>
        <begin position="340"/>
        <end position="356"/>
    </location>
</feature>
<dbReference type="SUPFAM" id="SSF82693">
    <property type="entry name" value="Multidrug efflux transporter AcrB pore domain, PN1, PN2, PC1 and PC2 subdomains"/>
    <property type="match status" value="2"/>
</dbReference>
<feature type="transmembrane region" description="Helical" evidence="1">
    <location>
        <begin position="362"/>
        <end position="380"/>
    </location>
</feature>
<keyword evidence="1" id="KW-0812">Transmembrane</keyword>
<name>B9XPR9_PEDPL</name>
<dbReference type="Gene3D" id="3.30.70.1320">
    <property type="entry name" value="Multidrug efflux transporter AcrB pore domain like"/>
    <property type="match status" value="1"/>
</dbReference>
<dbReference type="SUPFAM" id="SSF82714">
    <property type="entry name" value="Multidrug efflux transporter AcrB TolC docking domain, DN and DC subdomains"/>
    <property type="match status" value="2"/>
</dbReference>
<feature type="transmembrane region" description="Helical" evidence="1">
    <location>
        <begin position="443"/>
        <end position="464"/>
    </location>
</feature>
<dbReference type="PANTHER" id="PTHR32063:SF4">
    <property type="entry name" value="SLR6043 PROTEIN"/>
    <property type="match status" value="1"/>
</dbReference>
<feature type="transmembrane region" description="Helical" evidence="1">
    <location>
        <begin position="889"/>
        <end position="913"/>
    </location>
</feature>
<dbReference type="AlphaFoldDB" id="B9XPR9"/>
<accession>B9XPR9</accession>
<dbReference type="OrthoDB" id="9798415at2"/>
<dbReference type="GO" id="GO:0042910">
    <property type="term" value="F:xenobiotic transmembrane transporter activity"/>
    <property type="evidence" value="ECO:0007669"/>
    <property type="project" value="TreeGrafter"/>
</dbReference>
<evidence type="ECO:0000313" key="3">
    <source>
        <dbReference type="Proteomes" id="UP000003688"/>
    </source>
</evidence>
<dbReference type="Gene3D" id="3.30.2090.10">
    <property type="entry name" value="Multidrug efflux transporter AcrB TolC docking domain, DN and DC subdomains"/>
    <property type="match status" value="2"/>
</dbReference>
<dbReference type="EMBL" id="ABOX02000048">
    <property type="protein sequence ID" value="EEF58192.1"/>
    <property type="molecule type" value="Genomic_DNA"/>
</dbReference>